<dbReference type="Proteomes" id="UP000234748">
    <property type="component" value="Unassembled WGS sequence"/>
</dbReference>
<evidence type="ECO:0000256" key="1">
    <source>
        <dbReference type="ARBA" id="ARBA00004651"/>
    </source>
</evidence>
<keyword evidence="4 6" id="KW-1133">Transmembrane helix</keyword>
<comment type="caution">
    <text evidence="7">The sequence shown here is derived from an EMBL/GenBank/DDBJ whole genome shotgun (WGS) entry which is preliminary data.</text>
</comment>
<dbReference type="AlphaFoldDB" id="A0A2N5M7Y1"/>
<reference evidence="7 8" key="1">
    <citation type="submission" date="2017-11" db="EMBL/GenBank/DDBJ databases">
        <title>Comparitive Functional Genomics of Dry Heat Resistant strains isolated from the Viking Spacecraft.</title>
        <authorList>
            <person name="Seuylemezian A."/>
            <person name="Cooper K."/>
            <person name="Vaishampayan P."/>
        </authorList>
    </citation>
    <scope>NUCLEOTIDE SEQUENCE [LARGE SCALE GENOMIC DNA]</scope>
    <source>
        <strain evidence="7 8">V1-29</strain>
    </source>
</reference>
<organism evidence="7 8">
    <name type="scientific">Peribacillus deserti</name>
    <dbReference type="NCBI Taxonomy" id="673318"/>
    <lineage>
        <taxon>Bacteria</taxon>
        <taxon>Bacillati</taxon>
        <taxon>Bacillota</taxon>
        <taxon>Bacilli</taxon>
        <taxon>Bacillales</taxon>
        <taxon>Bacillaceae</taxon>
        <taxon>Peribacillus</taxon>
    </lineage>
</organism>
<dbReference type="PANTHER" id="PTHR30086">
    <property type="entry name" value="ARGININE EXPORTER PROTEIN ARGO"/>
    <property type="match status" value="1"/>
</dbReference>
<evidence type="ECO:0000256" key="5">
    <source>
        <dbReference type="ARBA" id="ARBA00023136"/>
    </source>
</evidence>
<feature type="transmembrane region" description="Helical" evidence="6">
    <location>
        <begin position="176"/>
        <end position="197"/>
    </location>
</feature>
<evidence type="ECO:0000256" key="6">
    <source>
        <dbReference type="SAM" id="Phobius"/>
    </source>
</evidence>
<feature type="transmembrane region" description="Helical" evidence="6">
    <location>
        <begin position="6"/>
        <end position="25"/>
    </location>
</feature>
<keyword evidence="5 6" id="KW-0472">Membrane</keyword>
<evidence type="ECO:0000256" key="3">
    <source>
        <dbReference type="ARBA" id="ARBA00022692"/>
    </source>
</evidence>
<gene>
    <name evidence="7" type="ORF">CUU66_07350</name>
</gene>
<keyword evidence="2" id="KW-1003">Cell membrane</keyword>
<dbReference type="PANTHER" id="PTHR30086:SF20">
    <property type="entry name" value="ARGININE EXPORTER PROTEIN ARGO-RELATED"/>
    <property type="match status" value="1"/>
</dbReference>
<proteinExistence type="predicted"/>
<dbReference type="EMBL" id="PGUY01000021">
    <property type="protein sequence ID" value="PLT30470.1"/>
    <property type="molecule type" value="Genomic_DNA"/>
</dbReference>
<dbReference type="GO" id="GO:0015171">
    <property type="term" value="F:amino acid transmembrane transporter activity"/>
    <property type="evidence" value="ECO:0007669"/>
    <property type="project" value="TreeGrafter"/>
</dbReference>
<accession>A0A2N5M7Y1</accession>
<name>A0A2N5M7Y1_9BACI</name>
<dbReference type="Pfam" id="PF01810">
    <property type="entry name" value="LysE"/>
    <property type="match status" value="1"/>
</dbReference>
<comment type="subcellular location">
    <subcellularLocation>
        <location evidence="1">Cell membrane</location>
        <topology evidence="1">Multi-pass membrane protein</topology>
    </subcellularLocation>
</comment>
<protein>
    <submittedName>
        <fullName evidence="7">Lysine transporter LysE</fullName>
    </submittedName>
</protein>
<dbReference type="InterPro" id="IPR001123">
    <property type="entry name" value="LeuE-type"/>
</dbReference>
<dbReference type="OrthoDB" id="7874789at2"/>
<keyword evidence="8" id="KW-1185">Reference proteome</keyword>
<feature type="transmembrane region" description="Helical" evidence="6">
    <location>
        <begin position="37"/>
        <end position="64"/>
    </location>
</feature>
<evidence type="ECO:0000256" key="2">
    <source>
        <dbReference type="ARBA" id="ARBA00022475"/>
    </source>
</evidence>
<sequence length="198" mass="20894">MLFIKALLLGFSVSAPVGPIGLLCIQRTLSRGKAAGFLTGFGAVTANLIYASIAALGLSVVSAFLVEQEIYLRIFGSLFLFYVGIKTLLKAPANHAAQIQGEALLSMYLSTFVLMITNPATILNFVAMFSGLGINPENGSGAETAALISGVFFGASLWWAILSIAVSLFRKKVTPHLAFINKMAGGIIILLGLLAIIR</sequence>
<dbReference type="GO" id="GO:0005886">
    <property type="term" value="C:plasma membrane"/>
    <property type="evidence" value="ECO:0007669"/>
    <property type="project" value="UniProtKB-SubCell"/>
</dbReference>
<evidence type="ECO:0000313" key="8">
    <source>
        <dbReference type="Proteomes" id="UP000234748"/>
    </source>
</evidence>
<keyword evidence="3 6" id="KW-0812">Transmembrane</keyword>
<feature type="transmembrane region" description="Helical" evidence="6">
    <location>
        <begin position="146"/>
        <end position="169"/>
    </location>
</feature>
<evidence type="ECO:0000256" key="4">
    <source>
        <dbReference type="ARBA" id="ARBA00022989"/>
    </source>
</evidence>
<evidence type="ECO:0000313" key="7">
    <source>
        <dbReference type="EMBL" id="PLT30470.1"/>
    </source>
</evidence>
<feature type="transmembrane region" description="Helical" evidence="6">
    <location>
        <begin position="109"/>
        <end position="134"/>
    </location>
</feature>